<evidence type="ECO:0000256" key="7">
    <source>
        <dbReference type="ARBA" id="ARBA00022777"/>
    </source>
</evidence>
<dbReference type="STRING" id="115433.SAMN05421835_12718"/>
<keyword evidence="7 15" id="KW-0418">Kinase</keyword>
<evidence type="ECO:0000256" key="6">
    <source>
        <dbReference type="ARBA" id="ARBA00022692"/>
    </source>
</evidence>
<feature type="transmembrane region" description="Helical" evidence="12">
    <location>
        <begin position="28"/>
        <end position="50"/>
    </location>
</feature>
<dbReference type="SMART" id="SM00387">
    <property type="entry name" value="HATPase_c"/>
    <property type="match status" value="1"/>
</dbReference>
<dbReference type="PRINTS" id="PR00344">
    <property type="entry name" value="BCTRLSENSOR"/>
</dbReference>
<keyword evidence="5" id="KW-0808">Transferase</keyword>
<organism evidence="15 16">
    <name type="scientific">Amycolatopsis sacchari</name>
    <dbReference type="NCBI Taxonomy" id="115433"/>
    <lineage>
        <taxon>Bacteria</taxon>
        <taxon>Bacillati</taxon>
        <taxon>Actinomycetota</taxon>
        <taxon>Actinomycetes</taxon>
        <taxon>Pseudonocardiales</taxon>
        <taxon>Pseudonocardiaceae</taxon>
        <taxon>Amycolatopsis</taxon>
    </lineage>
</organism>
<proteinExistence type="predicted"/>
<protein>
    <recommendedName>
        <fullName evidence="3">histidine kinase</fullName>
        <ecNumber evidence="3">2.7.13.3</ecNumber>
    </recommendedName>
</protein>
<dbReference type="GO" id="GO:0000155">
    <property type="term" value="F:phosphorelay sensor kinase activity"/>
    <property type="evidence" value="ECO:0007669"/>
    <property type="project" value="InterPro"/>
</dbReference>
<evidence type="ECO:0000256" key="9">
    <source>
        <dbReference type="ARBA" id="ARBA00023012"/>
    </source>
</evidence>
<dbReference type="Gene3D" id="1.10.287.130">
    <property type="match status" value="1"/>
</dbReference>
<comment type="catalytic activity">
    <reaction evidence="1">
        <text>ATP + protein L-histidine = ADP + protein N-phospho-L-histidine.</text>
        <dbReference type="EC" id="2.7.13.3"/>
    </reaction>
</comment>
<dbReference type="GO" id="GO:0005886">
    <property type="term" value="C:plasma membrane"/>
    <property type="evidence" value="ECO:0007669"/>
    <property type="project" value="UniProtKB-SubCell"/>
</dbReference>
<keyword evidence="10 12" id="KW-0472">Membrane</keyword>
<evidence type="ECO:0000256" key="5">
    <source>
        <dbReference type="ARBA" id="ARBA00022679"/>
    </source>
</evidence>
<evidence type="ECO:0000259" key="13">
    <source>
        <dbReference type="PROSITE" id="PS50109"/>
    </source>
</evidence>
<dbReference type="SUPFAM" id="SSF55874">
    <property type="entry name" value="ATPase domain of HSP90 chaperone/DNA topoisomerase II/histidine kinase"/>
    <property type="match status" value="1"/>
</dbReference>
<feature type="region of interest" description="Disordered" evidence="11">
    <location>
        <begin position="105"/>
        <end position="126"/>
    </location>
</feature>
<keyword evidence="9" id="KW-0902">Two-component regulatory system</keyword>
<reference evidence="15 16" key="1">
    <citation type="submission" date="2016-10" db="EMBL/GenBank/DDBJ databases">
        <authorList>
            <person name="de Groot N.N."/>
        </authorList>
    </citation>
    <scope>NUCLEOTIDE SEQUENCE [LARGE SCALE GENOMIC DNA]</scope>
    <source>
        <strain evidence="15 16">DSM 44468</strain>
    </source>
</reference>
<dbReference type="PROSITE" id="PS50885">
    <property type="entry name" value="HAMP"/>
    <property type="match status" value="1"/>
</dbReference>
<dbReference type="PANTHER" id="PTHR45436:SF5">
    <property type="entry name" value="SENSOR HISTIDINE KINASE TRCS"/>
    <property type="match status" value="1"/>
</dbReference>
<evidence type="ECO:0000256" key="2">
    <source>
        <dbReference type="ARBA" id="ARBA00004236"/>
    </source>
</evidence>
<evidence type="ECO:0000256" key="4">
    <source>
        <dbReference type="ARBA" id="ARBA00022553"/>
    </source>
</evidence>
<dbReference type="InterPro" id="IPR050428">
    <property type="entry name" value="TCS_sensor_his_kinase"/>
</dbReference>
<keyword evidence="4" id="KW-0597">Phosphoprotein</keyword>
<dbReference type="CDD" id="cd00082">
    <property type="entry name" value="HisKA"/>
    <property type="match status" value="1"/>
</dbReference>
<evidence type="ECO:0000313" key="16">
    <source>
        <dbReference type="Proteomes" id="UP000199025"/>
    </source>
</evidence>
<feature type="domain" description="Histidine kinase" evidence="13">
    <location>
        <begin position="261"/>
        <end position="474"/>
    </location>
</feature>
<dbReference type="PANTHER" id="PTHR45436">
    <property type="entry name" value="SENSOR HISTIDINE KINASE YKOH"/>
    <property type="match status" value="1"/>
</dbReference>
<dbReference type="SMART" id="SM00304">
    <property type="entry name" value="HAMP"/>
    <property type="match status" value="1"/>
</dbReference>
<sequence>MALSVRPPSYSGAMRGVRRRPGLRVRTTFVAVVAVAVTLVVAGVVVILLLNWSLDKSTTEDARGAARQVVNEIAREGAGDLTGNDIASTGDSASVIQVLDRTGRPLTSDPALAGRPPLTAARPAPGQEVVETTSLNVDGVDGDFRLVSMGVRGPGGPYVVVSARSLAPVTEASARLSLLLALAGLPLLAISALAVYRAVGSALWPVERMRRNVAEISTRDLGRRVEVPPGGDAFHRLATTLNGMLDRLASAQSAQRRFVADASHELRSPLNTITTALEVREHHPGAMPDDELRRVVSTETARLRELVDDLLLLARTDDTTDNPPHTEIDLDDLAHAEADRARATVGLSVEVRASPVKVRGHAGQLRRAVRNLVDNAREHARSRIRVRTGVADGYALVEVSDDGPGVPEADRRRIFERFVRRDDSRHHGAGGSAGLGLAIVAGIAARHGGTAECLASTDGVYPGACFRLSLPLGGDR</sequence>
<dbReference type="Proteomes" id="UP000199025">
    <property type="component" value="Unassembled WGS sequence"/>
</dbReference>
<evidence type="ECO:0000313" key="15">
    <source>
        <dbReference type="EMBL" id="SFK64560.1"/>
    </source>
</evidence>
<dbReference type="EC" id="2.7.13.3" evidence="3"/>
<keyword evidence="6 12" id="KW-0812">Transmembrane</keyword>
<dbReference type="Gene3D" id="3.30.565.10">
    <property type="entry name" value="Histidine kinase-like ATPase, C-terminal domain"/>
    <property type="match status" value="1"/>
</dbReference>
<dbReference type="InterPro" id="IPR003660">
    <property type="entry name" value="HAMP_dom"/>
</dbReference>
<dbReference type="Pfam" id="PF02518">
    <property type="entry name" value="HATPase_c"/>
    <property type="match status" value="1"/>
</dbReference>
<dbReference type="InterPro" id="IPR036097">
    <property type="entry name" value="HisK_dim/P_sf"/>
</dbReference>
<comment type="subcellular location">
    <subcellularLocation>
        <location evidence="2">Cell membrane</location>
    </subcellularLocation>
</comment>
<dbReference type="EMBL" id="FORP01000027">
    <property type="protein sequence ID" value="SFK64560.1"/>
    <property type="molecule type" value="Genomic_DNA"/>
</dbReference>
<dbReference type="InterPro" id="IPR003661">
    <property type="entry name" value="HisK_dim/P_dom"/>
</dbReference>
<gene>
    <name evidence="15" type="ORF">SAMN05421835_12718</name>
</gene>
<keyword evidence="8 12" id="KW-1133">Transmembrane helix</keyword>
<name>A0A1I4B8A1_9PSEU</name>
<accession>A0A1I4B8A1</accession>
<dbReference type="SMART" id="SM00388">
    <property type="entry name" value="HisKA"/>
    <property type="match status" value="1"/>
</dbReference>
<dbReference type="AlphaFoldDB" id="A0A1I4B8A1"/>
<evidence type="ECO:0000256" key="12">
    <source>
        <dbReference type="SAM" id="Phobius"/>
    </source>
</evidence>
<feature type="domain" description="HAMP" evidence="14">
    <location>
        <begin position="200"/>
        <end position="253"/>
    </location>
</feature>
<evidence type="ECO:0000259" key="14">
    <source>
        <dbReference type="PROSITE" id="PS50885"/>
    </source>
</evidence>
<dbReference type="InterPro" id="IPR003594">
    <property type="entry name" value="HATPase_dom"/>
</dbReference>
<dbReference type="SUPFAM" id="SSF47384">
    <property type="entry name" value="Homodimeric domain of signal transducing histidine kinase"/>
    <property type="match status" value="1"/>
</dbReference>
<evidence type="ECO:0000256" key="3">
    <source>
        <dbReference type="ARBA" id="ARBA00012438"/>
    </source>
</evidence>
<feature type="transmembrane region" description="Helical" evidence="12">
    <location>
        <begin position="176"/>
        <end position="199"/>
    </location>
</feature>
<evidence type="ECO:0000256" key="8">
    <source>
        <dbReference type="ARBA" id="ARBA00022989"/>
    </source>
</evidence>
<dbReference type="InterPro" id="IPR036890">
    <property type="entry name" value="HATPase_C_sf"/>
</dbReference>
<dbReference type="InterPro" id="IPR005467">
    <property type="entry name" value="His_kinase_dom"/>
</dbReference>
<dbReference type="InterPro" id="IPR004358">
    <property type="entry name" value="Sig_transdc_His_kin-like_C"/>
</dbReference>
<keyword evidence="16" id="KW-1185">Reference proteome</keyword>
<evidence type="ECO:0000256" key="11">
    <source>
        <dbReference type="SAM" id="MobiDB-lite"/>
    </source>
</evidence>
<dbReference type="PROSITE" id="PS50109">
    <property type="entry name" value="HIS_KIN"/>
    <property type="match status" value="1"/>
</dbReference>
<dbReference type="Pfam" id="PF00512">
    <property type="entry name" value="HisKA"/>
    <property type="match status" value="1"/>
</dbReference>
<evidence type="ECO:0000256" key="10">
    <source>
        <dbReference type="ARBA" id="ARBA00023136"/>
    </source>
</evidence>
<evidence type="ECO:0000256" key="1">
    <source>
        <dbReference type="ARBA" id="ARBA00000085"/>
    </source>
</evidence>
<dbReference type="CDD" id="cd06225">
    <property type="entry name" value="HAMP"/>
    <property type="match status" value="1"/>
</dbReference>